<proteinExistence type="predicted"/>
<dbReference type="SUPFAM" id="SSF47576">
    <property type="entry name" value="Calponin-homology domain, CH-domain"/>
    <property type="match status" value="2"/>
</dbReference>
<dbReference type="EMBL" id="CAJZBQ010000054">
    <property type="protein sequence ID" value="CAG9332343.1"/>
    <property type="molecule type" value="Genomic_DNA"/>
</dbReference>
<evidence type="ECO:0000256" key="1">
    <source>
        <dbReference type="SAM" id="MobiDB-lite"/>
    </source>
</evidence>
<dbReference type="InterPro" id="IPR036872">
    <property type="entry name" value="CH_dom_sf"/>
</dbReference>
<dbReference type="AlphaFoldDB" id="A0AAU9JXC6"/>
<reference evidence="2" key="1">
    <citation type="submission" date="2021-09" db="EMBL/GenBank/DDBJ databases">
        <authorList>
            <consortium name="AG Swart"/>
            <person name="Singh M."/>
            <person name="Singh A."/>
            <person name="Seah K."/>
            <person name="Emmerich C."/>
        </authorList>
    </citation>
    <scope>NUCLEOTIDE SEQUENCE</scope>
    <source>
        <strain evidence="2">ATCC30299</strain>
    </source>
</reference>
<comment type="caution">
    <text evidence="2">The sequence shown here is derived from an EMBL/GenBank/DDBJ whole genome shotgun (WGS) entry which is preliminary data.</text>
</comment>
<accession>A0AAU9JXC6</accession>
<gene>
    <name evidence="2" type="ORF">BSTOLATCC_MIC55793</name>
</gene>
<organism evidence="2 3">
    <name type="scientific">Blepharisma stoltei</name>
    <dbReference type="NCBI Taxonomy" id="1481888"/>
    <lineage>
        <taxon>Eukaryota</taxon>
        <taxon>Sar</taxon>
        <taxon>Alveolata</taxon>
        <taxon>Ciliophora</taxon>
        <taxon>Postciliodesmatophora</taxon>
        <taxon>Heterotrichea</taxon>
        <taxon>Heterotrichida</taxon>
        <taxon>Blepharismidae</taxon>
        <taxon>Blepharisma</taxon>
    </lineage>
</organism>
<evidence type="ECO:0000313" key="3">
    <source>
        <dbReference type="Proteomes" id="UP001162131"/>
    </source>
</evidence>
<name>A0AAU9JXC6_9CILI</name>
<evidence type="ECO:0008006" key="4">
    <source>
        <dbReference type="Google" id="ProtNLM"/>
    </source>
</evidence>
<keyword evidence="3" id="KW-1185">Reference proteome</keyword>
<evidence type="ECO:0000313" key="2">
    <source>
        <dbReference type="EMBL" id="CAG9332343.1"/>
    </source>
</evidence>
<feature type="region of interest" description="Disordered" evidence="1">
    <location>
        <begin position="324"/>
        <end position="346"/>
    </location>
</feature>
<dbReference type="Proteomes" id="UP001162131">
    <property type="component" value="Unassembled WGS sequence"/>
</dbReference>
<protein>
    <recommendedName>
        <fullName evidence="4">Calponin-homology (CH) domain-containing protein</fullName>
    </recommendedName>
</protein>
<dbReference type="Gene3D" id="1.10.418.10">
    <property type="entry name" value="Calponin-like domain"/>
    <property type="match status" value="4"/>
</dbReference>
<sequence length="727" mass="82938">MADDFIDYLNSFNIQSCLVASSIEDLRTGIPLCDLISYFSKNPALEGVIRKESKYISKKEQSLHNLQIALNALNSPWTPEQVYQNQEMLISLYQTVARISKPSNNQKVLEFQSPEDSPKAPLKKRNSTICSLASSIRHDPLNFSCPEYLEESTVVHPSPSPMPMTSSITPITENRKLIICDWLLSMRVLPKNAKLDEIPEICSDGKLFCEILNRIAGRTKAIQGYDKNPKTKTAMKGNVQKALKYLKSFPKFSSQVLWDVDLIVSSDSYAAWHLLDDIRNFFPKYVPRSPSLSLLRKTRNNSIERNNSTSPILTQSFVNNKSQVLTRQTPSPTPSTIYPRSTSYTNTTTPIPFEPTDSMSLNTQQRIRAWLSGLELDHLLDFHYRHFLQDPLRNGTLLCEVVSILEQKVPIVRNPVSINEIRKNIDSAMYVLQKRRVPIPSIVLRNKDSIIQGNAESTWGLLHSLMILYPMAIKKQSVNESMKRESSLHNDSSFFSKKPINRTSSLDFSQRLNMSLVNDKPNTNTWKSRGNQSMIFTSFNSSLLKNTENNENYQLNRYESPINISVRKLVKNKTSAFDWFDVSKTMAPDTQKSILKSILPNNYKWVYNIGISIPKSLDLTDDVIEDFQSGVLLSQIVSKLEKYPIKGIQMSPKTSAAMLHNIKMTFEVLKTKASFSSRLMFVEEEILKGDGNTVRDLLGEIFRIYRHTIVVLSKFRRGRIVKSETFT</sequence>